<dbReference type="SUPFAM" id="SSF56801">
    <property type="entry name" value="Acetyl-CoA synthetase-like"/>
    <property type="match status" value="1"/>
</dbReference>
<dbReference type="InterPro" id="IPR045851">
    <property type="entry name" value="AMP-bd_C_sf"/>
</dbReference>
<dbReference type="PANTHER" id="PTHR43201:SF32">
    <property type="entry name" value="2-SUCCINYLBENZOATE--COA LIGASE, CHLOROPLASTIC_PEROXISOMAL"/>
    <property type="match status" value="1"/>
</dbReference>
<dbReference type="FunFam" id="3.30.300.30:FF:000008">
    <property type="entry name" value="2,3-dihydroxybenzoate-AMP ligase"/>
    <property type="match status" value="1"/>
</dbReference>
<dbReference type="PANTHER" id="PTHR43201">
    <property type="entry name" value="ACYL-COA SYNTHETASE"/>
    <property type="match status" value="1"/>
</dbReference>
<gene>
    <name evidence="5" type="ORF">GGQ22_01620</name>
</gene>
<dbReference type="PROSITE" id="PS00455">
    <property type="entry name" value="AMP_BINDING"/>
    <property type="match status" value="1"/>
</dbReference>
<feature type="domain" description="AMP-dependent synthetase/ligase" evidence="3">
    <location>
        <begin position="31"/>
        <end position="388"/>
    </location>
</feature>
<keyword evidence="6" id="KW-1185">Reference proteome</keyword>
<dbReference type="Pfam" id="PF00501">
    <property type="entry name" value="AMP-binding"/>
    <property type="match status" value="1"/>
</dbReference>
<dbReference type="Pfam" id="PF13193">
    <property type="entry name" value="AMP-binding_C"/>
    <property type="match status" value="1"/>
</dbReference>
<proteinExistence type="inferred from homology"/>
<name>A0A6I3J3X6_9ACTN</name>
<sequence length="521" mass="54594">MSTPPVATRTDERGIRHYDVALPADLVDMLRRTVAARGDHPAFVTPVGTTTWAEVGAETDGLARRMRAAGVGEGDRVAVLAGNGLPFTVAVLATWAAGGIVVPLNHRLTPADLGALLADSGADLLLVGADLAGAAAEAAATVTDRSIRSTVADAEGNFLAGEAAADLPASTPGAAAPAAIMYTSGTTGRPKGVVISHGNALQNAVTCTTVIGRRPDDVELVMVPQFNITGLCSQTVPVVLLGATAYLLDGFEAGRALDAARDHGCTSTVGAPTMWWRMLERAAERDDEALGGFRLSLFGGAPMPTALLQRMREAMPQATLGNGFGMTETCSMITYVGGEDAVRMPHSVGRPLPLTELRLRRPGTDEDAGPDEIGEIVVRGGQVALGYWTADGIAPLTDEDGWVATGDAAVLEDGFVVLRDRLKDVIKRGGESVFSFEVENVLHQHSGVLDAAVVGVPDEQYGERVVAHVVAKPGHDLTPDEVRAFCREHLAHFKVPAVVEIRDELPRNPGGKVVKAELRDA</sequence>
<evidence type="ECO:0000256" key="1">
    <source>
        <dbReference type="ARBA" id="ARBA00006432"/>
    </source>
</evidence>
<evidence type="ECO:0000259" key="4">
    <source>
        <dbReference type="Pfam" id="PF13193"/>
    </source>
</evidence>
<dbReference type="InterPro" id="IPR000873">
    <property type="entry name" value="AMP-dep_synth/lig_dom"/>
</dbReference>
<reference evidence="5 6" key="1">
    <citation type="submission" date="2019-10" db="EMBL/GenBank/DDBJ databases">
        <title>Nocardioides novel species isolated from the excrement of Marmot.</title>
        <authorList>
            <person name="Zhang G."/>
        </authorList>
    </citation>
    <scope>NUCLEOTIDE SEQUENCE [LARGE SCALE GENOMIC DNA]</scope>
    <source>
        <strain evidence="6">zg-579</strain>
    </source>
</reference>
<dbReference type="InterPro" id="IPR025110">
    <property type="entry name" value="AMP-bd_C"/>
</dbReference>
<dbReference type="GO" id="GO:0006631">
    <property type="term" value="P:fatty acid metabolic process"/>
    <property type="evidence" value="ECO:0007669"/>
    <property type="project" value="TreeGrafter"/>
</dbReference>
<dbReference type="EMBL" id="WLCI01000002">
    <property type="protein sequence ID" value="MTB93772.1"/>
    <property type="molecule type" value="Genomic_DNA"/>
</dbReference>
<comment type="similarity">
    <text evidence="1">Belongs to the ATP-dependent AMP-binding enzyme family.</text>
</comment>
<dbReference type="Proteomes" id="UP000433406">
    <property type="component" value="Unassembled WGS sequence"/>
</dbReference>
<protein>
    <submittedName>
        <fullName evidence="5">AMP-binding protein</fullName>
    </submittedName>
</protein>
<comment type="caution">
    <text evidence="5">The sequence shown here is derived from an EMBL/GenBank/DDBJ whole genome shotgun (WGS) entry which is preliminary data.</text>
</comment>
<feature type="domain" description="AMP-binding enzyme C-terminal" evidence="4">
    <location>
        <begin position="437"/>
        <end position="512"/>
    </location>
</feature>
<dbReference type="Gene3D" id="3.30.300.30">
    <property type="match status" value="1"/>
</dbReference>
<evidence type="ECO:0000313" key="5">
    <source>
        <dbReference type="EMBL" id="MTB93772.1"/>
    </source>
</evidence>
<dbReference type="InterPro" id="IPR042099">
    <property type="entry name" value="ANL_N_sf"/>
</dbReference>
<dbReference type="GO" id="GO:0031956">
    <property type="term" value="F:medium-chain fatty acid-CoA ligase activity"/>
    <property type="evidence" value="ECO:0007669"/>
    <property type="project" value="TreeGrafter"/>
</dbReference>
<accession>A0A6I3J3X6</accession>
<evidence type="ECO:0000256" key="2">
    <source>
        <dbReference type="ARBA" id="ARBA00022598"/>
    </source>
</evidence>
<dbReference type="InterPro" id="IPR020845">
    <property type="entry name" value="AMP-binding_CS"/>
</dbReference>
<keyword evidence="2" id="KW-0436">Ligase</keyword>
<dbReference type="AlphaFoldDB" id="A0A6I3J3X6"/>
<dbReference type="Gene3D" id="3.40.50.12780">
    <property type="entry name" value="N-terminal domain of ligase-like"/>
    <property type="match status" value="1"/>
</dbReference>
<evidence type="ECO:0000313" key="6">
    <source>
        <dbReference type="Proteomes" id="UP000433406"/>
    </source>
</evidence>
<organism evidence="5 6">
    <name type="scientific">Nocardioides marmotae</name>
    <dbReference type="NCBI Taxonomy" id="2663857"/>
    <lineage>
        <taxon>Bacteria</taxon>
        <taxon>Bacillati</taxon>
        <taxon>Actinomycetota</taxon>
        <taxon>Actinomycetes</taxon>
        <taxon>Propionibacteriales</taxon>
        <taxon>Nocardioidaceae</taxon>
        <taxon>Nocardioides</taxon>
    </lineage>
</organism>
<evidence type="ECO:0000259" key="3">
    <source>
        <dbReference type="Pfam" id="PF00501"/>
    </source>
</evidence>